<keyword evidence="2" id="KW-1185">Reference proteome</keyword>
<sequence length="54" mass="6363">MTLLGYGEEIRRRRIEKFSECDMLWNSKSINGHLITVGSKTEGLTCWRESDYDH</sequence>
<dbReference type="AlphaFoldDB" id="A0A9D4HX44"/>
<gene>
    <name evidence="1" type="ORF">DPMN_040641</name>
</gene>
<evidence type="ECO:0000313" key="2">
    <source>
        <dbReference type="Proteomes" id="UP000828390"/>
    </source>
</evidence>
<reference evidence="1" key="2">
    <citation type="submission" date="2020-11" db="EMBL/GenBank/DDBJ databases">
        <authorList>
            <person name="McCartney M.A."/>
            <person name="Auch B."/>
            <person name="Kono T."/>
            <person name="Mallez S."/>
            <person name="Becker A."/>
            <person name="Gohl D.M."/>
            <person name="Silverstein K.A.T."/>
            <person name="Koren S."/>
            <person name="Bechman K.B."/>
            <person name="Herman A."/>
            <person name="Abrahante J.E."/>
            <person name="Garbe J."/>
        </authorList>
    </citation>
    <scope>NUCLEOTIDE SEQUENCE</scope>
    <source>
        <strain evidence="1">Duluth1</strain>
        <tissue evidence="1">Whole animal</tissue>
    </source>
</reference>
<name>A0A9D4HX44_DREPO</name>
<proteinExistence type="predicted"/>
<evidence type="ECO:0000313" key="1">
    <source>
        <dbReference type="EMBL" id="KAH3734201.1"/>
    </source>
</evidence>
<accession>A0A9D4HX44</accession>
<organism evidence="1 2">
    <name type="scientific">Dreissena polymorpha</name>
    <name type="common">Zebra mussel</name>
    <name type="synonym">Mytilus polymorpha</name>
    <dbReference type="NCBI Taxonomy" id="45954"/>
    <lineage>
        <taxon>Eukaryota</taxon>
        <taxon>Metazoa</taxon>
        <taxon>Spiralia</taxon>
        <taxon>Lophotrochozoa</taxon>
        <taxon>Mollusca</taxon>
        <taxon>Bivalvia</taxon>
        <taxon>Autobranchia</taxon>
        <taxon>Heteroconchia</taxon>
        <taxon>Euheterodonta</taxon>
        <taxon>Imparidentia</taxon>
        <taxon>Neoheterodontei</taxon>
        <taxon>Myida</taxon>
        <taxon>Dreissenoidea</taxon>
        <taxon>Dreissenidae</taxon>
        <taxon>Dreissena</taxon>
    </lineage>
</organism>
<dbReference type="EMBL" id="JAIWYP010000011">
    <property type="protein sequence ID" value="KAH3734201.1"/>
    <property type="molecule type" value="Genomic_DNA"/>
</dbReference>
<dbReference type="Proteomes" id="UP000828390">
    <property type="component" value="Unassembled WGS sequence"/>
</dbReference>
<reference evidence="1" key="1">
    <citation type="journal article" date="2019" name="bioRxiv">
        <title>The Genome of the Zebra Mussel, Dreissena polymorpha: A Resource for Invasive Species Research.</title>
        <authorList>
            <person name="McCartney M.A."/>
            <person name="Auch B."/>
            <person name="Kono T."/>
            <person name="Mallez S."/>
            <person name="Zhang Y."/>
            <person name="Obille A."/>
            <person name="Becker A."/>
            <person name="Abrahante J.E."/>
            <person name="Garbe J."/>
            <person name="Badalamenti J.P."/>
            <person name="Herman A."/>
            <person name="Mangelson H."/>
            <person name="Liachko I."/>
            <person name="Sullivan S."/>
            <person name="Sone E.D."/>
            <person name="Koren S."/>
            <person name="Silverstein K.A.T."/>
            <person name="Beckman K.B."/>
            <person name="Gohl D.M."/>
        </authorList>
    </citation>
    <scope>NUCLEOTIDE SEQUENCE</scope>
    <source>
        <strain evidence="1">Duluth1</strain>
        <tissue evidence="1">Whole animal</tissue>
    </source>
</reference>
<comment type="caution">
    <text evidence="1">The sequence shown here is derived from an EMBL/GenBank/DDBJ whole genome shotgun (WGS) entry which is preliminary data.</text>
</comment>
<protein>
    <submittedName>
        <fullName evidence="1">Uncharacterized protein</fullName>
    </submittedName>
</protein>